<comment type="similarity">
    <text evidence="1">Belongs to the asteroid family.</text>
</comment>
<reference evidence="4" key="1">
    <citation type="submission" date="2015-07" db="EMBL/GenBank/DDBJ databases">
        <title>MeaNS - Measles Nucleotide Surveillance Program.</title>
        <authorList>
            <person name="Tran T."/>
            <person name="Druce J."/>
        </authorList>
    </citation>
    <scope>NUCLEOTIDE SEQUENCE</scope>
    <source>
        <strain evidence="4">UCB-OBI-ISO-001</strain>
        <tissue evidence="4">Gonad</tissue>
    </source>
</reference>
<dbReference type="AlphaFoldDB" id="A0A0L8GWJ7"/>
<evidence type="ECO:0000256" key="1">
    <source>
        <dbReference type="ARBA" id="ARBA00007398"/>
    </source>
</evidence>
<dbReference type="InterPro" id="IPR006085">
    <property type="entry name" value="XPG_DNA_repair_N"/>
</dbReference>
<gene>
    <name evidence="4" type="ORF">OCBIM_22026641mg</name>
</gene>
<feature type="compositionally biased region" description="Basic residues" evidence="2">
    <location>
        <begin position="663"/>
        <end position="675"/>
    </location>
</feature>
<name>A0A0L8GWJ7_OCTBM</name>
<protein>
    <recommendedName>
        <fullName evidence="3">XPG N-terminal domain-containing protein</fullName>
    </recommendedName>
</protein>
<dbReference type="STRING" id="37653.A0A0L8GWJ7"/>
<dbReference type="Gene3D" id="3.40.50.1010">
    <property type="entry name" value="5'-nuclease"/>
    <property type="match status" value="1"/>
</dbReference>
<evidence type="ECO:0000259" key="3">
    <source>
        <dbReference type="Pfam" id="PF00752"/>
    </source>
</evidence>
<feature type="region of interest" description="Disordered" evidence="2">
    <location>
        <begin position="663"/>
        <end position="692"/>
    </location>
</feature>
<evidence type="ECO:0000313" key="4">
    <source>
        <dbReference type="EMBL" id="KOF81338.1"/>
    </source>
</evidence>
<dbReference type="OrthoDB" id="25987at2759"/>
<dbReference type="OMA" id="DARCWYE"/>
<evidence type="ECO:0000256" key="2">
    <source>
        <dbReference type="SAM" id="MobiDB-lite"/>
    </source>
</evidence>
<dbReference type="InterPro" id="IPR026832">
    <property type="entry name" value="Asteroid"/>
</dbReference>
<accession>A0A0L8GWJ7</accession>
<dbReference type="SUPFAM" id="SSF88723">
    <property type="entry name" value="PIN domain-like"/>
    <property type="match status" value="1"/>
</dbReference>
<feature type="domain" description="XPG N-terminal" evidence="3">
    <location>
        <begin position="1"/>
        <end position="83"/>
    </location>
</feature>
<organism evidence="4">
    <name type="scientific">Octopus bimaculoides</name>
    <name type="common">California two-spotted octopus</name>
    <dbReference type="NCBI Taxonomy" id="37653"/>
    <lineage>
        <taxon>Eukaryota</taxon>
        <taxon>Metazoa</taxon>
        <taxon>Spiralia</taxon>
        <taxon>Lophotrochozoa</taxon>
        <taxon>Mollusca</taxon>
        <taxon>Cephalopoda</taxon>
        <taxon>Coleoidea</taxon>
        <taxon>Octopodiformes</taxon>
        <taxon>Octopoda</taxon>
        <taxon>Incirrata</taxon>
        <taxon>Octopodidae</taxon>
        <taxon>Octopus</taxon>
    </lineage>
</organism>
<dbReference type="PANTHER" id="PTHR15665">
    <property type="entry name" value="ASTEROID PROTEIN"/>
    <property type="match status" value="1"/>
</dbReference>
<dbReference type="KEGG" id="obi:106874296"/>
<dbReference type="Pfam" id="PF00752">
    <property type="entry name" value="XPG_N"/>
    <property type="match status" value="1"/>
</dbReference>
<dbReference type="InterPro" id="IPR029060">
    <property type="entry name" value="PIN-like_dom_sf"/>
</dbReference>
<dbReference type="GO" id="GO:0004518">
    <property type="term" value="F:nuclease activity"/>
    <property type="evidence" value="ECO:0007669"/>
    <property type="project" value="InterPro"/>
</dbReference>
<dbReference type="PANTHER" id="PTHR15665:SF1">
    <property type="entry name" value="PROTEIN ASTEROID HOMOLOG 1"/>
    <property type="match status" value="1"/>
</dbReference>
<dbReference type="EMBL" id="KQ420085">
    <property type="protein sequence ID" value="KOF81338.1"/>
    <property type="molecule type" value="Genomic_DNA"/>
</dbReference>
<sequence length="705" mass="81308">MGVTGLASFVKSQQCFDNKYRLHDCKIVIDANNLYHFIYHHHKVPYRCGGDYHLFVAKIKMYFKTFETCNISPYLVFDGGYETDNRKLNTCLSRARQRIHMSQSLARGGSGSVTPALTSQTFLNVIKDLGIPCVVGDFEADSQLMLLANQWNCPVLSNDSDFYIYDVTGGFITLDSVDYNPKSFKEESSGKMYKFLECQIYFCKNFIDLFPGLDKSLLPLFSTLCGNDYVSSKGVFDKFFCNIKKAPDNFGLNIARRKQNTMFLSLLYWLHNQSSIEEAITNILNFFKIAERKKLQTLISKSVTSYISVESSFDMKEYFETDKLVFKSPGFKKFCHNCILPEWFIHRLKRCQLSVSFLNLVRLRRIILMSQIEHMSYPSVYECSTYIRQVIYGILLLDNVEKESIKKLFIEEYDRVDCNYKKKKINPVFTIPNFGPLPSVSDISSATLDMKCHIMLLTLGSNLEFLKEFPEELKIVAITIVYWVKNANPQIHKAMVTALVVCNIYLWIKISKDKTETKKVFLQSSAGNQKSMYKLIEGASNEILSKINQNLTKFCGNPSYDWKTKINTPVVHNFNQFQVTLRYVLHLNQLLQEPFYATSPSFIFSGTFLCNLFLEICGRANPQEFLSNLLVPGSEFESLFISCDNAFHLILKPCYIAERTMKKKSQKKRKKKSQKIHMAEHENSDLSDNNSEVNIDTENRFNILA</sequence>
<proteinExistence type="inferred from homology"/>